<name>A0A6D2L6V7_9BRAS</name>
<keyword evidence="3" id="KW-1185">Reference proteome</keyword>
<dbReference type="AlphaFoldDB" id="A0A6D2L6V7"/>
<sequence length="72" mass="8562">MTSQPLSKRMLLSPVKSTSRWRRPAEEACSEETNPKKVKDVKEKKPVAARLRRKNRFYSSYLRRDDQGRLLR</sequence>
<gene>
    <name evidence="2" type="ORF">MERR_LOCUS47812</name>
</gene>
<evidence type="ECO:0000313" key="3">
    <source>
        <dbReference type="Proteomes" id="UP000467841"/>
    </source>
</evidence>
<feature type="region of interest" description="Disordered" evidence="1">
    <location>
        <begin position="1"/>
        <end position="46"/>
    </location>
</feature>
<dbReference type="Proteomes" id="UP000467841">
    <property type="component" value="Unassembled WGS sequence"/>
</dbReference>
<organism evidence="2 3">
    <name type="scientific">Microthlaspi erraticum</name>
    <dbReference type="NCBI Taxonomy" id="1685480"/>
    <lineage>
        <taxon>Eukaryota</taxon>
        <taxon>Viridiplantae</taxon>
        <taxon>Streptophyta</taxon>
        <taxon>Embryophyta</taxon>
        <taxon>Tracheophyta</taxon>
        <taxon>Spermatophyta</taxon>
        <taxon>Magnoliopsida</taxon>
        <taxon>eudicotyledons</taxon>
        <taxon>Gunneridae</taxon>
        <taxon>Pentapetalae</taxon>
        <taxon>rosids</taxon>
        <taxon>malvids</taxon>
        <taxon>Brassicales</taxon>
        <taxon>Brassicaceae</taxon>
        <taxon>Coluteocarpeae</taxon>
        <taxon>Microthlaspi</taxon>
    </lineage>
</organism>
<feature type="compositionally biased region" description="Basic and acidic residues" evidence="1">
    <location>
        <begin position="33"/>
        <end position="46"/>
    </location>
</feature>
<proteinExistence type="predicted"/>
<reference evidence="2" key="1">
    <citation type="submission" date="2020-01" db="EMBL/GenBank/DDBJ databases">
        <authorList>
            <person name="Mishra B."/>
        </authorList>
    </citation>
    <scope>NUCLEOTIDE SEQUENCE [LARGE SCALE GENOMIC DNA]</scope>
</reference>
<dbReference type="EMBL" id="CACVBM020001829">
    <property type="protein sequence ID" value="CAA7060576.1"/>
    <property type="molecule type" value="Genomic_DNA"/>
</dbReference>
<evidence type="ECO:0000313" key="2">
    <source>
        <dbReference type="EMBL" id="CAA7060576.1"/>
    </source>
</evidence>
<accession>A0A6D2L6V7</accession>
<comment type="caution">
    <text evidence="2">The sequence shown here is derived from an EMBL/GenBank/DDBJ whole genome shotgun (WGS) entry which is preliminary data.</text>
</comment>
<protein>
    <submittedName>
        <fullName evidence="2">Uncharacterized protein</fullName>
    </submittedName>
</protein>
<evidence type="ECO:0000256" key="1">
    <source>
        <dbReference type="SAM" id="MobiDB-lite"/>
    </source>
</evidence>